<evidence type="ECO:0000256" key="2">
    <source>
        <dbReference type="ARBA" id="ARBA00022448"/>
    </source>
</evidence>
<keyword evidence="3" id="KW-1003">Cell membrane</keyword>
<dbReference type="Proteomes" id="UP000028123">
    <property type="component" value="Unassembled WGS sequence"/>
</dbReference>
<dbReference type="eggNOG" id="COG0765">
    <property type="taxonomic scope" value="Bacteria"/>
</dbReference>
<evidence type="ECO:0000256" key="3">
    <source>
        <dbReference type="ARBA" id="ARBA00022475"/>
    </source>
</evidence>
<dbReference type="AlphaFoldDB" id="A0A081P2E7"/>
<dbReference type="GO" id="GO:0006865">
    <property type="term" value="P:amino acid transport"/>
    <property type="evidence" value="ECO:0007669"/>
    <property type="project" value="TreeGrafter"/>
</dbReference>
<keyword evidence="5 7" id="KW-1133">Transmembrane helix</keyword>
<comment type="subcellular location">
    <subcellularLocation>
        <location evidence="1 7">Cell membrane</location>
        <topology evidence="1 7">Multi-pass membrane protein</topology>
    </subcellularLocation>
</comment>
<organism evidence="9 10">
    <name type="scientific">Paenibacillus tyrfis</name>
    <dbReference type="NCBI Taxonomy" id="1501230"/>
    <lineage>
        <taxon>Bacteria</taxon>
        <taxon>Bacillati</taxon>
        <taxon>Bacillota</taxon>
        <taxon>Bacilli</taxon>
        <taxon>Bacillales</taxon>
        <taxon>Paenibacillaceae</taxon>
        <taxon>Paenibacillus</taxon>
    </lineage>
</organism>
<feature type="transmembrane region" description="Helical" evidence="7">
    <location>
        <begin position="96"/>
        <end position="116"/>
    </location>
</feature>
<protein>
    <submittedName>
        <fullName evidence="9">Cysteine ABC transporter permease</fullName>
    </submittedName>
</protein>
<evidence type="ECO:0000256" key="6">
    <source>
        <dbReference type="ARBA" id="ARBA00023136"/>
    </source>
</evidence>
<dbReference type="InterPro" id="IPR010065">
    <property type="entry name" value="AA_ABC_transptr_permease_3TM"/>
</dbReference>
<dbReference type="PANTHER" id="PTHR30614">
    <property type="entry name" value="MEMBRANE COMPONENT OF AMINO ACID ABC TRANSPORTER"/>
    <property type="match status" value="1"/>
</dbReference>
<dbReference type="PROSITE" id="PS50928">
    <property type="entry name" value="ABC_TM1"/>
    <property type="match status" value="1"/>
</dbReference>
<dbReference type="InterPro" id="IPR000515">
    <property type="entry name" value="MetI-like"/>
</dbReference>
<sequence length="236" mass="25751">MSIDIGFIVTAFFEILDALPLTLVITIVPLLFGFVIGVATALLRMYKVKVLHRIADAYVSFLRGTPVILHVFLIYWGLPMLIDKLSTHYGWGIKTASIPILSFVLTAFSLTAGAYMSEIIRSGLLAVNSGQIEAAYSVGMSTPQALRRIVLPQAIGVILPNLCNLFVGFLHTSTFAFTVSQMELLGKASVVASNNLKFLEAFIAAALIYWGITVVAERLTAYLEKKVTKYNRGGVT</sequence>
<dbReference type="InterPro" id="IPR035906">
    <property type="entry name" value="MetI-like_sf"/>
</dbReference>
<proteinExistence type="inferred from homology"/>
<reference evidence="9 10" key="1">
    <citation type="submission" date="2014-06" db="EMBL/GenBank/DDBJ databases">
        <title>Draft genome sequence of Paenibacillus sp. MSt1.</title>
        <authorList>
            <person name="Aw Y.K."/>
            <person name="Ong K.S."/>
            <person name="Gan H.M."/>
            <person name="Lee S.M."/>
        </authorList>
    </citation>
    <scope>NUCLEOTIDE SEQUENCE [LARGE SCALE GENOMIC DNA]</scope>
    <source>
        <strain evidence="9 10">MSt1</strain>
    </source>
</reference>
<dbReference type="GO" id="GO:0022857">
    <property type="term" value="F:transmembrane transporter activity"/>
    <property type="evidence" value="ECO:0007669"/>
    <property type="project" value="InterPro"/>
</dbReference>
<feature type="domain" description="ABC transmembrane type-1" evidence="8">
    <location>
        <begin position="19"/>
        <end position="220"/>
    </location>
</feature>
<dbReference type="InterPro" id="IPR043429">
    <property type="entry name" value="ArtM/GltK/GlnP/TcyL/YhdX-like"/>
</dbReference>
<keyword evidence="4 7" id="KW-0812">Transmembrane</keyword>
<dbReference type="GO" id="GO:0043190">
    <property type="term" value="C:ATP-binding cassette (ABC) transporter complex"/>
    <property type="evidence" value="ECO:0007669"/>
    <property type="project" value="InterPro"/>
</dbReference>
<keyword evidence="6 7" id="KW-0472">Membrane</keyword>
<gene>
    <name evidence="9" type="ORF">ET33_05745</name>
</gene>
<name>A0A081P2E7_9BACL</name>
<dbReference type="OrthoDB" id="9805999at2"/>
<evidence type="ECO:0000313" key="10">
    <source>
        <dbReference type="Proteomes" id="UP000028123"/>
    </source>
</evidence>
<dbReference type="SUPFAM" id="SSF161098">
    <property type="entry name" value="MetI-like"/>
    <property type="match status" value="1"/>
</dbReference>
<evidence type="ECO:0000313" key="9">
    <source>
        <dbReference type="EMBL" id="KEQ24870.1"/>
    </source>
</evidence>
<evidence type="ECO:0000256" key="7">
    <source>
        <dbReference type="RuleBase" id="RU363032"/>
    </source>
</evidence>
<dbReference type="NCBIfam" id="TIGR01726">
    <property type="entry name" value="HEQRo_perm_3TM"/>
    <property type="match status" value="1"/>
</dbReference>
<keyword evidence="10" id="KW-1185">Reference proteome</keyword>
<comment type="similarity">
    <text evidence="7">Belongs to the binding-protein-dependent transport system permease family.</text>
</comment>
<dbReference type="EMBL" id="JNVM01000013">
    <property type="protein sequence ID" value="KEQ24870.1"/>
    <property type="molecule type" value="Genomic_DNA"/>
</dbReference>
<evidence type="ECO:0000256" key="1">
    <source>
        <dbReference type="ARBA" id="ARBA00004651"/>
    </source>
</evidence>
<comment type="caution">
    <text evidence="9">The sequence shown here is derived from an EMBL/GenBank/DDBJ whole genome shotgun (WGS) entry which is preliminary data.</text>
</comment>
<feature type="transmembrane region" description="Helical" evidence="7">
    <location>
        <begin position="198"/>
        <end position="216"/>
    </location>
</feature>
<keyword evidence="2 7" id="KW-0813">Transport</keyword>
<evidence type="ECO:0000256" key="5">
    <source>
        <dbReference type="ARBA" id="ARBA00022989"/>
    </source>
</evidence>
<dbReference type="Gene3D" id="1.10.3720.10">
    <property type="entry name" value="MetI-like"/>
    <property type="match status" value="1"/>
</dbReference>
<dbReference type="CDD" id="cd06261">
    <property type="entry name" value="TM_PBP2"/>
    <property type="match status" value="1"/>
</dbReference>
<feature type="transmembrane region" description="Helical" evidence="7">
    <location>
        <begin position="55"/>
        <end position="76"/>
    </location>
</feature>
<feature type="transmembrane region" description="Helical" evidence="7">
    <location>
        <begin position="154"/>
        <end position="178"/>
    </location>
</feature>
<dbReference type="PANTHER" id="PTHR30614:SF43">
    <property type="entry name" value="L-CYSTINE TRANSPORT SYSTEM PERMEASE PROTEIN TCYM"/>
    <property type="match status" value="1"/>
</dbReference>
<evidence type="ECO:0000259" key="8">
    <source>
        <dbReference type="PROSITE" id="PS50928"/>
    </source>
</evidence>
<dbReference type="Pfam" id="PF00528">
    <property type="entry name" value="BPD_transp_1"/>
    <property type="match status" value="1"/>
</dbReference>
<dbReference type="RefSeq" id="WP_036683970.1">
    <property type="nucleotide sequence ID" value="NZ_JNVM01000013.1"/>
</dbReference>
<accession>A0A081P2E7</accession>
<feature type="transmembrane region" description="Helical" evidence="7">
    <location>
        <begin position="20"/>
        <end position="43"/>
    </location>
</feature>
<evidence type="ECO:0000256" key="4">
    <source>
        <dbReference type="ARBA" id="ARBA00022692"/>
    </source>
</evidence>